<gene>
    <name evidence="1" type="ORF">AK812_SmicGene38948</name>
</gene>
<reference evidence="1 2" key="1">
    <citation type="submission" date="2016-02" db="EMBL/GenBank/DDBJ databases">
        <title>Genome analysis of coral dinoflagellate symbionts highlights evolutionary adaptations to a symbiotic lifestyle.</title>
        <authorList>
            <person name="Aranda M."/>
            <person name="Li Y."/>
            <person name="Liew Y.J."/>
            <person name="Baumgarten S."/>
            <person name="Simakov O."/>
            <person name="Wilson M."/>
            <person name="Piel J."/>
            <person name="Ashoor H."/>
            <person name="Bougouffa S."/>
            <person name="Bajic V.B."/>
            <person name="Ryu T."/>
            <person name="Ravasi T."/>
            <person name="Bayer T."/>
            <person name="Micklem G."/>
            <person name="Kim H."/>
            <person name="Bhak J."/>
            <person name="Lajeunesse T.C."/>
            <person name="Voolstra C.R."/>
        </authorList>
    </citation>
    <scope>NUCLEOTIDE SEQUENCE [LARGE SCALE GENOMIC DNA]</scope>
    <source>
        <strain evidence="1 2">CCMP2467</strain>
    </source>
</reference>
<name>A0A1Q9CCF6_SYMMI</name>
<protein>
    <submittedName>
        <fullName evidence="1">Uncharacterized protein</fullName>
    </submittedName>
</protein>
<sequence>MVCRPAMKPWACEGEWEAGQAGTMASLLMSFSEPMYITALDSRVAEPLYITVSDGRVKTTLARDASQSKEVETTYDPHDPYVQAGDLNLAGGFITAYRTKLLDYETVSQTESSVEVKSRSQVVLDLALPWKPTLGWVWGVMHECSRRVDASGETVWQCDVHRESWEVSASEGLAMLFRPGKGLLEKSKK</sequence>
<dbReference type="OrthoDB" id="348976at2759"/>
<dbReference type="AlphaFoldDB" id="A0A1Q9CCF6"/>
<dbReference type="EMBL" id="LSRX01001364">
    <property type="protein sequence ID" value="OLP80610.1"/>
    <property type="molecule type" value="Genomic_DNA"/>
</dbReference>
<dbReference type="Proteomes" id="UP000186817">
    <property type="component" value="Unassembled WGS sequence"/>
</dbReference>
<proteinExistence type="predicted"/>
<organism evidence="1 2">
    <name type="scientific">Symbiodinium microadriaticum</name>
    <name type="common">Dinoflagellate</name>
    <name type="synonym">Zooxanthella microadriatica</name>
    <dbReference type="NCBI Taxonomy" id="2951"/>
    <lineage>
        <taxon>Eukaryota</taxon>
        <taxon>Sar</taxon>
        <taxon>Alveolata</taxon>
        <taxon>Dinophyceae</taxon>
        <taxon>Suessiales</taxon>
        <taxon>Symbiodiniaceae</taxon>
        <taxon>Symbiodinium</taxon>
    </lineage>
</organism>
<keyword evidence="2" id="KW-1185">Reference proteome</keyword>
<evidence type="ECO:0000313" key="2">
    <source>
        <dbReference type="Proteomes" id="UP000186817"/>
    </source>
</evidence>
<comment type="caution">
    <text evidence="1">The sequence shown here is derived from an EMBL/GenBank/DDBJ whole genome shotgun (WGS) entry which is preliminary data.</text>
</comment>
<accession>A0A1Q9CCF6</accession>
<evidence type="ECO:0000313" key="1">
    <source>
        <dbReference type="EMBL" id="OLP80610.1"/>
    </source>
</evidence>